<keyword evidence="2" id="KW-1185">Reference proteome</keyword>
<accession>A0A1G8PXV3</accession>
<dbReference type="Proteomes" id="UP000199202">
    <property type="component" value="Unassembled WGS sequence"/>
</dbReference>
<reference evidence="1 2" key="1">
    <citation type="submission" date="2016-10" db="EMBL/GenBank/DDBJ databases">
        <authorList>
            <person name="de Groot N.N."/>
        </authorList>
    </citation>
    <scope>NUCLEOTIDE SEQUENCE [LARGE SCALE GENOMIC DNA]</scope>
    <source>
        <strain evidence="1 2">CGMCC 4.6533</strain>
    </source>
</reference>
<dbReference type="RefSeq" id="WP_090932913.1">
    <property type="nucleotide sequence ID" value="NZ_FNDJ01000008.1"/>
</dbReference>
<dbReference type="EMBL" id="FNDJ01000008">
    <property type="protein sequence ID" value="SDI97198.1"/>
    <property type="molecule type" value="Genomic_DNA"/>
</dbReference>
<evidence type="ECO:0000313" key="2">
    <source>
        <dbReference type="Proteomes" id="UP000199202"/>
    </source>
</evidence>
<organism evidence="1 2">
    <name type="scientific">Nonomuraea jiangxiensis</name>
    <dbReference type="NCBI Taxonomy" id="633440"/>
    <lineage>
        <taxon>Bacteria</taxon>
        <taxon>Bacillati</taxon>
        <taxon>Actinomycetota</taxon>
        <taxon>Actinomycetes</taxon>
        <taxon>Streptosporangiales</taxon>
        <taxon>Streptosporangiaceae</taxon>
        <taxon>Nonomuraea</taxon>
    </lineage>
</organism>
<gene>
    <name evidence="1" type="ORF">SAMN05421869_10864</name>
</gene>
<sequence>MASSRLWRVFGVVAAGWVPGVEPVAAIEAARERRVDAIADPDIPLNMRGGLLAGSATIGSRRSPSAG</sequence>
<name>A0A1G8PXV3_9ACTN</name>
<proteinExistence type="predicted"/>
<evidence type="ECO:0000313" key="1">
    <source>
        <dbReference type="EMBL" id="SDI97198.1"/>
    </source>
</evidence>
<protein>
    <submittedName>
        <fullName evidence="1">Uncharacterized protein</fullName>
    </submittedName>
</protein>
<dbReference type="AlphaFoldDB" id="A0A1G8PXV3"/>